<evidence type="ECO:0000313" key="2">
    <source>
        <dbReference type="EMBL" id="QOP41680.1"/>
    </source>
</evidence>
<feature type="chain" id="PRO_5033020121" evidence="1">
    <location>
        <begin position="22"/>
        <end position="367"/>
    </location>
</feature>
<dbReference type="AlphaFoldDB" id="A0A7M1AW82"/>
<evidence type="ECO:0000256" key="1">
    <source>
        <dbReference type="SAM" id="SignalP"/>
    </source>
</evidence>
<name>A0A7M1AW82_9BACT</name>
<feature type="signal peptide" evidence="1">
    <location>
        <begin position="1"/>
        <end position="21"/>
    </location>
</feature>
<dbReference type="RefSeq" id="WP_193112997.1">
    <property type="nucleotide sequence ID" value="NZ_CP041165.1"/>
</dbReference>
<keyword evidence="1" id="KW-0732">Signal</keyword>
<dbReference type="EMBL" id="CP041165">
    <property type="protein sequence ID" value="QOP41680.1"/>
    <property type="molecule type" value="Genomic_DNA"/>
</dbReference>
<accession>A0A7M1AW82</accession>
<dbReference type="Proteomes" id="UP000593910">
    <property type="component" value="Chromosome"/>
</dbReference>
<keyword evidence="3" id="KW-1185">Reference proteome</keyword>
<gene>
    <name evidence="2" type="ORF">FJR03_07970</name>
</gene>
<evidence type="ECO:0000313" key="3">
    <source>
        <dbReference type="Proteomes" id="UP000593910"/>
    </source>
</evidence>
<organism evidence="2 3">
    <name type="scientific">Sulfurimonas marina</name>
    <dbReference type="NCBI Taxonomy" id="2590551"/>
    <lineage>
        <taxon>Bacteria</taxon>
        <taxon>Pseudomonadati</taxon>
        <taxon>Campylobacterota</taxon>
        <taxon>Epsilonproteobacteria</taxon>
        <taxon>Campylobacterales</taxon>
        <taxon>Sulfurimonadaceae</taxon>
        <taxon>Sulfurimonas</taxon>
    </lineage>
</organism>
<proteinExistence type="predicted"/>
<reference evidence="2 3" key="1">
    <citation type="submission" date="2019-06" db="EMBL/GenBank/DDBJ databases">
        <title>Sulfurimonas gotlandica sp. nov., a chemoautotrophic and psychrotolerant epsilonproteobacterium isolated from a pelagic redoxcline, and an emended description of the genus Sulfurimonas.</title>
        <authorList>
            <person name="Wang S."/>
            <person name="Jiang L."/>
            <person name="Shao Z."/>
        </authorList>
    </citation>
    <scope>NUCLEOTIDE SEQUENCE [LARGE SCALE GENOMIC DNA]</scope>
    <source>
        <strain evidence="2 3">B2</strain>
    </source>
</reference>
<sequence length="367" mass="42835">MKKNLGRVLILFFLLSAVLQASTYTWNLELNKKNVVTNEAVYFKYECVFSDKSELYVIEFNPVTENEQYAIKLLSEQENIVDNHRVNSFEFVLYVKKGGKFSLNLEAKMKKTNKDSIENTVLGRDNAVYEEYSIKKEQLQAIELNVEDVNKTIVGNFSLQTKQSEQKLTAYEPYHLEIIVQGEGDLYKIKPYEFMIKGVKVFTEEPQLEVKLTKEGYKGIWSQKFAFVSQNDFVIPKVSLEYFDINEHNVKILNSEQLEITVKKAAFTKSELLDEVDEKKFSFKIEYLYYLLTFIAGFLVAKIKIKRDKKEGKKESHLCEKISQIKSLKELNVVLVLEDEKRYKEIIEKIETNQFKDVSEVKKLICG</sequence>
<protein>
    <submittedName>
        <fullName evidence="2">Protein BatD</fullName>
    </submittedName>
</protein>
<dbReference type="KEGG" id="smax:FJR03_07970"/>